<dbReference type="EMBL" id="CM032186">
    <property type="protein sequence ID" value="KAG7090708.1"/>
    <property type="molecule type" value="Genomic_DNA"/>
</dbReference>
<comment type="subcellular location">
    <subcellularLocation>
        <location evidence="1">Endoplasmic reticulum membrane</location>
        <topology evidence="1">Peripheral membrane protein</topology>
    </subcellularLocation>
</comment>
<evidence type="ECO:0000256" key="5">
    <source>
        <dbReference type="ARBA" id="ARBA00022824"/>
    </source>
</evidence>
<feature type="domain" description="Golgin subfamily A member 7/ERF4" evidence="8">
    <location>
        <begin position="173"/>
        <end position="284"/>
    </location>
</feature>
<feature type="compositionally biased region" description="Acidic residues" evidence="7">
    <location>
        <begin position="46"/>
        <end position="63"/>
    </location>
</feature>
<sequence>MIPSGPARRTEEEEYGEAHRGSVLPSPPLTRSNSVASRERETDLNGGDDNDDNDDQDITEIEIQDPLRHPSLPSQDSLFDLNGRLRVPQSTSSPRPITSPQPWDLVDPPADNGQNLPYPHGTVKSKFSQMQDSAGARTLIPKSSYYFGPPPPGSAYGTQPIGHIGLHHPREVLRIERDYTGGDVIQFAPIYPLELEGRITPTQFLESINAINERLISAHSLRWAALDNVLAVLTLQLTRLVLTTHYEKQMRVLEQLFRELNAELYNPVGLNLLWPRKVAFLFLEIEYY</sequence>
<keyword evidence="6" id="KW-0472">Membrane</keyword>
<protein>
    <recommendedName>
        <fullName evidence="4">Ras modification protein ERF4</fullName>
    </recommendedName>
</protein>
<dbReference type="PANTHER" id="PTHR13254:SF0">
    <property type="entry name" value="GOLGIN SUBFAMILY A MEMBER 7_ERF4 DOMAIN-CONTAINING PROTEIN"/>
    <property type="match status" value="1"/>
</dbReference>
<evidence type="ECO:0000313" key="10">
    <source>
        <dbReference type="Proteomes" id="UP001049176"/>
    </source>
</evidence>
<feature type="compositionally biased region" description="Polar residues" evidence="7">
    <location>
        <begin position="88"/>
        <end position="101"/>
    </location>
</feature>
<dbReference type="InterPro" id="IPR019383">
    <property type="entry name" value="Golgin_A_7/ERF4"/>
</dbReference>
<dbReference type="Pfam" id="PF10256">
    <property type="entry name" value="Erf4"/>
    <property type="match status" value="1"/>
</dbReference>
<dbReference type="GeneID" id="66078878"/>
<organism evidence="9 10">
    <name type="scientific">Marasmius oreades</name>
    <name type="common">fairy-ring Marasmius</name>
    <dbReference type="NCBI Taxonomy" id="181124"/>
    <lineage>
        <taxon>Eukaryota</taxon>
        <taxon>Fungi</taxon>
        <taxon>Dikarya</taxon>
        <taxon>Basidiomycota</taxon>
        <taxon>Agaricomycotina</taxon>
        <taxon>Agaricomycetes</taxon>
        <taxon>Agaricomycetidae</taxon>
        <taxon>Agaricales</taxon>
        <taxon>Marasmiineae</taxon>
        <taxon>Marasmiaceae</taxon>
        <taxon>Marasmius</taxon>
    </lineage>
</organism>
<accession>A0A9P7UQU7</accession>
<gene>
    <name evidence="9" type="ORF">E1B28_009802</name>
</gene>
<evidence type="ECO:0000256" key="3">
    <source>
        <dbReference type="ARBA" id="ARBA00011396"/>
    </source>
</evidence>
<evidence type="ECO:0000313" key="9">
    <source>
        <dbReference type="EMBL" id="KAG7090708.1"/>
    </source>
</evidence>
<reference evidence="9" key="1">
    <citation type="journal article" date="2021" name="Genome Biol. Evol.">
        <title>The assembled and annotated genome of the fairy-ring fungus Marasmius oreades.</title>
        <authorList>
            <person name="Hiltunen M."/>
            <person name="Ament-Velasquez S.L."/>
            <person name="Johannesson H."/>
        </authorList>
    </citation>
    <scope>NUCLEOTIDE SEQUENCE</scope>
    <source>
        <strain evidence="9">03SP1</strain>
    </source>
</reference>
<keyword evidence="10" id="KW-1185">Reference proteome</keyword>
<dbReference type="GO" id="GO:0005789">
    <property type="term" value="C:endoplasmic reticulum membrane"/>
    <property type="evidence" value="ECO:0007669"/>
    <property type="project" value="UniProtKB-SubCell"/>
</dbReference>
<evidence type="ECO:0000256" key="4">
    <source>
        <dbReference type="ARBA" id="ARBA00018463"/>
    </source>
</evidence>
<feature type="region of interest" description="Disordered" evidence="7">
    <location>
        <begin position="1"/>
        <end position="116"/>
    </location>
</feature>
<comment type="caution">
    <text evidence="9">The sequence shown here is derived from an EMBL/GenBank/DDBJ whole genome shotgun (WGS) entry which is preliminary data.</text>
</comment>
<proteinExistence type="inferred from homology"/>
<dbReference type="KEGG" id="more:E1B28_009802"/>
<name>A0A9P7UQU7_9AGAR</name>
<dbReference type="GO" id="GO:0006612">
    <property type="term" value="P:protein targeting to membrane"/>
    <property type="evidence" value="ECO:0007669"/>
    <property type="project" value="TreeGrafter"/>
</dbReference>
<evidence type="ECO:0000256" key="1">
    <source>
        <dbReference type="ARBA" id="ARBA00004406"/>
    </source>
</evidence>
<comment type="subunit">
    <text evidence="3">Interacts with ERF2.</text>
</comment>
<dbReference type="RefSeq" id="XP_043007178.1">
    <property type="nucleotide sequence ID" value="XM_043154721.1"/>
</dbReference>
<evidence type="ECO:0000256" key="7">
    <source>
        <dbReference type="SAM" id="MobiDB-lite"/>
    </source>
</evidence>
<evidence type="ECO:0000259" key="8">
    <source>
        <dbReference type="Pfam" id="PF10256"/>
    </source>
</evidence>
<evidence type="ECO:0000256" key="2">
    <source>
        <dbReference type="ARBA" id="ARBA00007732"/>
    </source>
</evidence>
<feature type="compositionally biased region" description="Basic and acidic residues" evidence="7">
    <location>
        <begin position="8"/>
        <end position="20"/>
    </location>
</feature>
<dbReference type="OrthoDB" id="2190159at2759"/>
<dbReference type="GO" id="GO:0031211">
    <property type="term" value="C:endoplasmic reticulum palmitoyltransferase complex"/>
    <property type="evidence" value="ECO:0007669"/>
    <property type="project" value="TreeGrafter"/>
</dbReference>
<dbReference type="AlphaFoldDB" id="A0A9P7UQU7"/>
<dbReference type="InterPro" id="IPR051371">
    <property type="entry name" value="Ras_palmitoyltransferase"/>
</dbReference>
<keyword evidence="5" id="KW-0256">Endoplasmic reticulum</keyword>
<evidence type="ECO:0000256" key="6">
    <source>
        <dbReference type="ARBA" id="ARBA00023136"/>
    </source>
</evidence>
<dbReference type="PANTHER" id="PTHR13254">
    <property type="entry name" value="GOLGI AUTOANTIGEN, GOLGIN SUBFAMILY A, 7"/>
    <property type="match status" value="1"/>
</dbReference>
<dbReference type="Proteomes" id="UP001049176">
    <property type="component" value="Chromosome 6"/>
</dbReference>
<comment type="similarity">
    <text evidence="2">Belongs to the ERF4 family.</text>
</comment>